<name>A0A5K0YGQ5_9MAGN</name>
<dbReference type="AlphaFoldDB" id="A0A5K0YGQ5"/>
<gene>
    <name evidence="2" type="ORF">NYM_LOCUS8068</name>
</gene>
<evidence type="ECO:0000256" key="1">
    <source>
        <dbReference type="SAM" id="MobiDB-lite"/>
    </source>
</evidence>
<feature type="compositionally biased region" description="Polar residues" evidence="1">
    <location>
        <begin position="14"/>
        <end position="24"/>
    </location>
</feature>
<dbReference type="EMBL" id="LR721777">
    <property type="protein sequence ID" value="VVV76598.1"/>
    <property type="molecule type" value="Genomic_DNA"/>
</dbReference>
<proteinExistence type="predicted"/>
<organism evidence="2">
    <name type="scientific">Nymphaea colorata</name>
    <name type="common">pocket water lily</name>
    <dbReference type="NCBI Taxonomy" id="210225"/>
    <lineage>
        <taxon>Eukaryota</taxon>
        <taxon>Viridiplantae</taxon>
        <taxon>Streptophyta</taxon>
        <taxon>Embryophyta</taxon>
        <taxon>Tracheophyta</taxon>
        <taxon>Spermatophyta</taxon>
        <taxon>Magnoliopsida</taxon>
        <taxon>Nymphaeales</taxon>
        <taxon>Nymphaeaceae</taxon>
        <taxon>Nymphaea</taxon>
    </lineage>
</organism>
<accession>A0A5K0YGQ5</accession>
<feature type="region of interest" description="Disordered" evidence="1">
    <location>
        <begin position="1"/>
        <end position="24"/>
    </location>
</feature>
<protein>
    <submittedName>
        <fullName evidence="2">Uncharacterized protein</fullName>
    </submittedName>
</protein>
<sequence>MGRPLEEDLASWGHHSSSTTVPGI</sequence>
<evidence type="ECO:0000313" key="2">
    <source>
        <dbReference type="EMBL" id="VVV76598.1"/>
    </source>
</evidence>
<reference evidence="2" key="1">
    <citation type="submission" date="2019-09" db="EMBL/GenBank/DDBJ databases">
        <authorList>
            <person name="Zhang L."/>
        </authorList>
    </citation>
    <scope>NUCLEOTIDE SEQUENCE</scope>
</reference>